<dbReference type="Proteomes" id="UP000628079">
    <property type="component" value="Unassembled WGS sequence"/>
</dbReference>
<name>A0A8H9FRJ1_9MICO</name>
<organism evidence="2 3">
    <name type="scientific">Knoellia flava</name>
    <dbReference type="NCBI Taxonomy" id="913969"/>
    <lineage>
        <taxon>Bacteria</taxon>
        <taxon>Bacillati</taxon>
        <taxon>Actinomycetota</taxon>
        <taxon>Actinomycetes</taxon>
        <taxon>Micrococcales</taxon>
        <taxon>Intrasporangiaceae</taxon>
        <taxon>Knoellia</taxon>
    </lineage>
</organism>
<feature type="domain" description="DUF4178" evidence="1">
    <location>
        <begin position="26"/>
        <end position="145"/>
    </location>
</feature>
<reference evidence="2" key="2">
    <citation type="submission" date="2020-09" db="EMBL/GenBank/DDBJ databases">
        <authorList>
            <person name="Sun Q."/>
            <person name="Zhou Y."/>
        </authorList>
    </citation>
    <scope>NUCLEOTIDE SEQUENCE</scope>
    <source>
        <strain evidence="2">CGMCC 1.10749</strain>
    </source>
</reference>
<dbReference type="Pfam" id="PF13785">
    <property type="entry name" value="DUF4178"/>
    <property type="match status" value="1"/>
</dbReference>
<dbReference type="AlphaFoldDB" id="A0A8H9FRJ1"/>
<evidence type="ECO:0000313" key="3">
    <source>
        <dbReference type="Proteomes" id="UP000628079"/>
    </source>
</evidence>
<proteinExistence type="predicted"/>
<dbReference type="RefSeq" id="WP_084100157.1">
    <property type="nucleotide sequence ID" value="NZ_BMEA01000001.1"/>
</dbReference>
<evidence type="ECO:0000259" key="1">
    <source>
        <dbReference type="Pfam" id="PF13785"/>
    </source>
</evidence>
<sequence length="161" mass="18012">MRTTVPLVDLEPGVVVQVVAGRPSPVTASVWLKQGDFVWSEHQFTELGVGTRWLSVEDDDGLLVTLWTPRPDLAGGRPEGRWMRVDGRRWTRKEKGEVDFLAEGRSPYGPSGRCEYADYRNGDERVSFERFGNLAWEVSTGRTIPASSVTAYREDDGAPRA</sequence>
<protein>
    <recommendedName>
        <fullName evidence="1">DUF4178 domain-containing protein</fullName>
    </recommendedName>
</protein>
<evidence type="ECO:0000313" key="2">
    <source>
        <dbReference type="EMBL" id="GGB74139.1"/>
    </source>
</evidence>
<dbReference type="InterPro" id="IPR025235">
    <property type="entry name" value="DUF4178"/>
</dbReference>
<gene>
    <name evidence="2" type="ORF">GCM10011314_12000</name>
</gene>
<accession>A0A8H9FRJ1</accession>
<dbReference type="EMBL" id="BMEA01000001">
    <property type="protein sequence ID" value="GGB74139.1"/>
    <property type="molecule type" value="Genomic_DNA"/>
</dbReference>
<reference evidence="2" key="1">
    <citation type="journal article" date="2014" name="Int. J. Syst. Evol. Microbiol.">
        <title>Complete genome sequence of Corynebacterium casei LMG S-19264T (=DSM 44701T), isolated from a smear-ripened cheese.</title>
        <authorList>
            <consortium name="US DOE Joint Genome Institute (JGI-PGF)"/>
            <person name="Walter F."/>
            <person name="Albersmeier A."/>
            <person name="Kalinowski J."/>
            <person name="Ruckert C."/>
        </authorList>
    </citation>
    <scope>NUCLEOTIDE SEQUENCE</scope>
    <source>
        <strain evidence="2">CGMCC 1.10749</strain>
    </source>
</reference>
<comment type="caution">
    <text evidence="2">The sequence shown here is derived from an EMBL/GenBank/DDBJ whole genome shotgun (WGS) entry which is preliminary data.</text>
</comment>